<dbReference type="Proteomes" id="UP000500938">
    <property type="component" value="Chromosome"/>
</dbReference>
<evidence type="ECO:0000256" key="1">
    <source>
        <dbReference type="ARBA" id="ARBA00023015"/>
    </source>
</evidence>
<dbReference type="PANTHER" id="PTHR30055">
    <property type="entry name" value="HTH-TYPE TRANSCRIPTIONAL REGULATOR RUTR"/>
    <property type="match status" value="1"/>
</dbReference>
<gene>
    <name evidence="6" type="ORF">HKW67_21540</name>
</gene>
<dbReference type="Gene3D" id="1.10.357.10">
    <property type="entry name" value="Tetracycline Repressor, domain 2"/>
    <property type="match status" value="1"/>
</dbReference>
<keyword evidence="7" id="KW-1185">Reference proteome</keyword>
<dbReference type="FunFam" id="1.10.10.60:FF:000141">
    <property type="entry name" value="TetR family transcriptional regulator"/>
    <property type="match status" value="1"/>
</dbReference>
<evidence type="ECO:0000259" key="5">
    <source>
        <dbReference type="PROSITE" id="PS50977"/>
    </source>
</evidence>
<keyword evidence="3" id="KW-0804">Transcription</keyword>
<dbReference type="PRINTS" id="PR00455">
    <property type="entry name" value="HTHTETR"/>
</dbReference>
<feature type="domain" description="HTH tetR-type" evidence="5">
    <location>
        <begin position="11"/>
        <end position="71"/>
    </location>
</feature>
<dbReference type="PANTHER" id="PTHR30055:SF226">
    <property type="entry name" value="HTH-TYPE TRANSCRIPTIONAL REGULATOR PKSA"/>
    <property type="match status" value="1"/>
</dbReference>
<keyword evidence="2 4" id="KW-0238">DNA-binding</keyword>
<feature type="DNA-binding region" description="H-T-H motif" evidence="4">
    <location>
        <begin position="34"/>
        <end position="53"/>
    </location>
</feature>
<dbReference type="KEGG" id="ggr:HKW67_21540"/>
<dbReference type="GO" id="GO:0000976">
    <property type="term" value="F:transcription cis-regulatory region binding"/>
    <property type="evidence" value="ECO:0007669"/>
    <property type="project" value="TreeGrafter"/>
</dbReference>
<organism evidence="6 7">
    <name type="scientific">Gemmatimonas groenlandica</name>
    <dbReference type="NCBI Taxonomy" id="2732249"/>
    <lineage>
        <taxon>Bacteria</taxon>
        <taxon>Pseudomonadati</taxon>
        <taxon>Gemmatimonadota</taxon>
        <taxon>Gemmatimonadia</taxon>
        <taxon>Gemmatimonadales</taxon>
        <taxon>Gemmatimonadaceae</taxon>
        <taxon>Gemmatimonas</taxon>
    </lineage>
</organism>
<dbReference type="EMBL" id="CP053085">
    <property type="protein sequence ID" value="QJR37925.1"/>
    <property type="molecule type" value="Genomic_DNA"/>
</dbReference>
<evidence type="ECO:0000256" key="2">
    <source>
        <dbReference type="ARBA" id="ARBA00023125"/>
    </source>
</evidence>
<evidence type="ECO:0000256" key="3">
    <source>
        <dbReference type="ARBA" id="ARBA00023163"/>
    </source>
</evidence>
<dbReference type="Gene3D" id="1.10.10.60">
    <property type="entry name" value="Homeodomain-like"/>
    <property type="match status" value="1"/>
</dbReference>
<proteinExistence type="predicted"/>
<name>A0A6M4IUQ2_9BACT</name>
<keyword evidence="1" id="KW-0805">Transcription regulation</keyword>
<dbReference type="Pfam" id="PF00440">
    <property type="entry name" value="TetR_N"/>
    <property type="match status" value="1"/>
</dbReference>
<protein>
    <submittedName>
        <fullName evidence="6">TetR/AcrR family transcriptional regulator</fullName>
    </submittedName>
</protein>
<dbReference type="PROSITE" id="PS50977">
    <property type="entry name" value="HTH_TETR_2"/>
    <property type="match status" value="1"/>
</dbReference>
<evidence type="ECO:0000313" key="7">
    <source>
        <dbReference type="Proteomes" id="UP000500938"/>
    </source>
</evidence>
<reference evidence="6 7" key="1">
    <citation type="submission" date="2020-05" db="EMBL/GenBank/DDBJ databases">
        <title>Complete genome sequence of Gemmatimonas greenlandica TET16.</title>
        <authorList>
            <person name="Zeng Y."/>
        </authorList>
    </citation>
    <scope>NUCLEOTIDE SEQUENCE [LARGE SCALE GENOMIC DNA]</scope>
    <source>
        <strain evidence="6 7">TET16</strain>
    </source>
</reference>
<dbReference type="InterPro" id="IPR001647">
    <property type="entry name" value="HTH_TetR"/>
</dbReference>
<dbReference type="InterPro" id="IPR009057">
    <property type="entry name" value="Homeodomain-like_sf"/>
</dbReference>
<dbReference type="SUPFAM" id="SSF46689">
    <property type="entry name" value="Homeodomain-like"/>
    <property type="match status" value="1"/>
</dbReference>
<sequence>MVPFEIEGDGPSRRRLILAEATRIFLEKGFSATAMSEVAKASGIQKASLYHHFPSKEALFVACATNGFADALADLEAIRNDPDLGDDDRLRRAVDAVYRINLDSACGQMAPLIAEVSRTIPTVARAFYEGFIYKQHIVMGGIIDDGLARGSFVTRERLGLEQMIFGPIVSLALEREMFAAFDDVDAVRPVDQIREEHATLLLRLMKGDTETTRATRVPKGAP</sequence>
<dbReference type="RefSeq" id="WP_171227361.1">
    <property type="nucleotide sequence ID" value="NZ_CP053085.1"/>
</dbReference>
<dbReference type="AlphaFoldDB" id="A0A6M4IUQ2"/>
<evidence type="ECO:0000313" key="6">
    <source>
        <dbReference type="EMBL" id="QJR37925.1"/>
    </source>
</evidence>
<evidence type="ECO:0000256" key="4">
    <source>
        <dbReference type="PROSITE-ProRule" id="PRU00335"/>
    </source>
</evidence>
<accession>A0A6M4IUQ2</accession>
<dbReference type="InterPro" id="IPR050109">
    <property type="entry name" value="HTH-type_TetR-like_transc_reg"/>
</dbReference>
<dbReference type="GO" id="GO:0003700">
    <property type="term" value="F:DNA-binding transcription factor activity"/>
    <property type="evidence" value="ECO:0007669"/>
    <property type="project" value="TreeGrafter"/>
</dbReference>